<evidence type="ECO:0000313" key="1">
    <source>
        <dbReference type="EMBL" id="QHT10998.1"/>
    </source>
</evidence>
<dbReference type="InterPro" id="IPR016181">
    <property type="entry name" value="Acyl_CoA_acyltransferase"/>
</dbReference>
<sequence length="203" mass="24381">METVRQIKQICVETNNEWFLSHDFTQIALYDLQVKHDTKCYKKSIWIIPEKIKDEVPGFILIKTCDLDSDLGTHELVFACVRPKYRKKGILKNMMNKIPKDWDIWLEASDYETRNIEEIWKKCGFEYFKKIRRDILYRRRGIYTLDKFNLPLFKVKNYKFSMSKVLEEINKRGIDRDENNFTVESVGEYKDKGVTFESLYGVF</sequence>
<evidence type="ECO:0008006" key="2">
    <source>
        <dbReference type="Google" id="ProtNLM"/>
    </source>
</evidence>
<proteinExistence type="predicted"/>
<organism evidence="1">
    <name type="scientific">viral metagenome</name>
    <dbReference type="NCBI Taxonomy" id="1070528"/>
    <lineage>
        <taxon>unclassified sequences</taxon>
        <taxon>metagenomes</taxon>
        <taxon>organismal metagenomes</taxon>
    </lineage>
</organism>
<dbReference type="SUPFAM" id="SSF55729">
    <property type="entry name" value="Acyl-CoA N-acyltransferases (Nat)"/>
    <property type="match status" value="1"/>
</dbReference>
<reference evidence="1" key="1">
    <citation type="journal article" date="2020" name="Nature">
        <title>Giant virus diversity and host interactions through global metagenomics.</title>
        <authorList>
            <person name="Schulz F."/>
            <person name="Roux S."/>
            <person name="Paez-Espino D."/>
            <person name="Jungbluth S."/>
            <person name="Walsh D.A."/>
            <person name="Denef V.J."/>
            <person name="McMahon K.D."/>
            <person name="Konstantinidis K.T."/>
            <person name="Eloe-Fadrosh E.A."/>
            <person name="Kyrpides N.C."/>
            <person name="Woyke T."/>
        </authorList>
    </citation>
    <scope>NUCLEOTIDE SEQUENCE</scope>
    <source>
        <strain evidence="1">GVMAG-M-3300023174-111</strain>
    </source>
</reference>
<accession>A0A6C0D2J2</accession>
<protein>
    <recommendedName>
        <fullName evidence="2">N-acetyltransferase domain-containing protein</fullName>
    </recommendedName>
</protein>
<dbReference type="AlphaFoldDB" id="A0A6C0D2J2"/>
<dbReference type="EMBL" id="MN739530">
    <property type="protein sequence ID" value="QHT10998.1"/>
    <property type="molecule type" value="Genomic_DNA"/>
</dbReference>
<name>A0A6C0D2J2_9ZZZZ</name>
<dbReference type="Gene3D" id="3.40.630.30">
    <property type="match status" value="1"/>
</dbReference>